<feature type="transmembrane region" description="Helical" evidence="7">
    <location>
        <begin position="196"/>
        <end position="218"/>
    </location>
</feature>
<dbReference type="InterPro" id="IPR004842">
    <property type="entry name" value="SLC12A_fam"/>
</dbReference>
<dbReference type="SUPFAM" id="SSF48403">
    <property type="entry name" value="Ankyrin repeat"/>
    <property type="match status" value="1"/>
</dbReference>
<feature type="compositionally biased region" description="Polar residues" evidence="6">
    <location>
        <begin position="706"/>
        <end position="721"/>
    </location>
</feature>
<dbReference type="Gene3D" id="1.20.1740.10">
    <property type="entry name" value="Amino acid/polyamine transporter I"/>
    <property type="match status" value="1"/>
</dbReference>
<feature type="transmembrane region" description="Helical" evidence="7">
    <location>
        <begin position="269"/>
        <end position="288"/>
    </location>
</feature>
<evidence type="ECO:0000256" key="2">
    <source>
        <dbReference type="ARBA" id="ARBA00022692"/>
    </source>
</evidence>
<evidence type="ECO:0000313" key="10">
    <source>
        <dbReference type="Proteomes" id="UP000479190"/>
    </source>
</evidence>
<dbReference type="Gene3D" id="3.30.160.60">
    <property type="entry name" value="Classic Zinc Finger"/>
    <property type="match status" value="1"/>
</dbReference>
<dbReference type="PROSITE" id="PS50157">
    <property type="entry name" value="ZINC_FINGER_C2H2_2"/>
    <property type="match status" value="1"/>
</dbReference>
<evidence type="ECO:0000256" key="5">
    <source>
        <dbReference type="PROSITE-ProRule" id="PRU00042"/>
    </source>
</evidence>
<dbReference type="Pfam" id="PF03522">
    <property type="entry name" value="SLC12"/>
    <property type="match status" value="1"/>
</dbReference>
<dbReference type="PANTHER" id="PTHR11827:SF103">
    <property type="entry name" value="SODIUM CHLORIDE COTRANSPORTER 69, ISOFORM E"/>
    <property type="match status" value="1"/>
</dbReference>
<keyword evidence="2 7" id="KW-0812">Transmembrane</keyword>
<dbReference type="InterPro" id="IPR004841">
    <property type="entry name" value="AA-permease/SLC12A_dom"/>
</dbReference>
<evidence type="ECO:0000256" key="7">
    <source>
        <dbReference type="SAM" id="Phobius"/>
    </source>
</evidence>
<keyword evidence="5" id="KW-0479">Metal-binding</keyword>
<feature type="compositionally biased region" description="Low complexity" evidence="6">
    <location>
        <begin position="739"/>
        <end position="757"/>
    </location>
</feature>
<dbReference type="GO" id="GO:0055078">
    <property type="term" value="P:sodium ion homeostasis"/>
    <property type="evidence" value="ECO:0007669"/>
    <property type="project" value="TreeGrafter"/>
</dbReference>
<comment type="subcellular location">
    <subcellularLocation>
        <location evidence="1">Membrane</location>
        <topology evidence="1">Multi-pass membrane protein</topology>
    </subcellularLocation>
</comment>
<accession>A0A6H5IEU7</accession>
<keyword evidence="10" id="KW-1185">Reference proteome</keyword>
<dbReference type="InterPro" id="IPR036770">
    <property type="entry name" value="Ankyrin_rpt-contain_sf"/>
</dbReference>
<feature type="transmembrane region" description="Helical" evidence="7">
    <location>
        <begin position="326"/>
        <end position="348"/>
    </location>
</feature>
<feature type="region of interest" description="Disordered" evidence="6">
    <location>
        <begin position="686"/>
        <end position="757"/>
    </location>
</feature>
<keyword evidence="4 7" id="KW-0472">Membrane</keyword>
<dbReference type="Pfam" id="PF00324">
    <property type="entry name" value="AA_permease"/>
    <property type="match status" value="1"/>
</dbReference>
<evidence type="ECO:0000313" key="9">
    <source>
        <dbReference type="EMBL" id="CAB0034249.1"/>
    </source>
</evidence>
<dbReference type="GO" id="GO:0008270">
    <property type="term" value="F:zinc ion binding"/>
    <property type="evidence" value="ECO:0007669"/>
    <property type="project" value="UniProtKB-KW"/>
</dbReference>
<organism evidence="9 10">
    <name type="scientific">Trichogramma brassicae</name>
    <dbReference type="NCBI Taxonomy" id="86971"/>
    <lineage>
        <taxon>Eukaryota</taxon>
        <taxon>Metazoa</taxon>
        <taxon>Ecdysozoa</taxon>
        <taxon>Arthropoda</taxon>
        <taxon>Hexapoda</taxon>
        <taxon>Insecta</taxon>
        <taxon>Pterygota</taxon>
        <taxon>Neoptera</taxon>
        <taxon>Endopterygota</taxon>
        <taxon>Hymenoptera</taxon>
        <taxon>Apocrita</taxon>
        <taxon>Proctotrupomorpha</taxon>
        <taxon>Chalcidoidea</taxon>
        <taxon>Trichogrammatidae</taxon>
        <taxon>Trichogramma</taxon>
    </lineage>
</organism>
<protein>
    <recommendedName>
        <fullName evidence="8">C2H2-type domain-containing protein</fullName>
    </recommendedName>
</protein>
<feature type="transmembrane region" description="Helical" evidence="7">
    <location>
        <begin position="244"/>
        <end position="263"/>
    </location>
</feature>
<proteinExistence type="predicted"/>
<gene>
    <name evidence="9" type="ORF">TBRA_LOCUS6147</name>
</gene>
<sequence length="1396" mass="156482">MTYENGKMNVNHEDNNCVVDDDDAADERVELRALTGTGSSATGGPGRRTRFHVNRVDSMEGRASLLGQQQDSEQQQQQQQLTFHRKSLRNMTREALPRLDNYRNILSIQAAHRPSLDELHNPTLDKSTNAAQAIQNDLHSNVGASGIKFGWIQGVLVRCLLNIWGVMLFLRLSWVVAQTGVGGTYYMISRSLGPEFGGSIGLIFSLANAVACAMYVVGFCESMVDCLKAYDVCMFDCDSRDIRVIGVITIAVLLLIVMVGMEWEAKTQIGLLVILLVAIADFVIGSLIGPKSDLERARGFVGYNAELFAENLHSDYRASEGTQHSFFSVFAIFFPAATGILAGANISGDLKDPQSSIPKGTLLAILITTISYIVIAMISGASVLRDASGDVADILTTAWNDTYNNVTLDAGRNFSSYGVDFGACKASQSCKYGSQNSFQVIELVSGFGPFIYAGCFAATLSSALASLVSAPKVFQALCKDKLYPGLHWFSGAEGKEPVRGYLLTFVIAISFILIDVNWGSTTQAQTYNNALTSVQHLDRVEEHVKNYRPQILVLTGKPSSRSSLLDFAHHITKNQSLLVAGHIIETALAHKTKSSLASRTTEWLRSNKIKAFYSVIDGMSFQDGATSLMQACGLGKMRPNILLMGYKQDWATCPRENLLMYFNVMHKAFDMHIAVALLRISEGDHDETLEDDNQDGQKKARARLPPNQSFTQLSQASSVSDVSMPGSPTPRRGASKIINESPNANNHANNSPANRTAAAAASAAPGVGGAAVAVAAAAASSNVEANNQQQQQQGLTKDILNQLSFFHKKQKKGTIDVWWLYDDGGLTLLLPYIMSTRRHWSACRLRVFALANRQSELEYEQRSMASLLSKFRIDYSALKVISDISKPAQPQTQKFFDTLTAEFLQSMNPAAAAGDDAENVNEEYIIKESERIAMKEKTNRHLRLRELLHEHSMEANLIVMTLPMPRKGAVSAPLYMAWLEALTRDMPPFLLIHNIGTPISKYWNLNHGKLCRVQKNTRNSQRWNVDLFKTMRPKLQKITYTEKKKMTQKKVFFHTRNWKSTKKYKNLKSCLITDDFYYKTGTVTPFSLKSLEPLRKSSANIKSSATLLISRLELSSLNRQFTEKPRPHEIKTSGVSLIDFVIRSGYEDEPRVNTKKKRLCNAKEFWTISRLFQIYDKFDVNYADEYGFTHLRVACKCGFIDIVEKLIALGHDVNDDCLDPGTGNSPMHLAVTCGQDSVHKGITHPCDQCKKSFIQKAKLKLHINEVHKCSQRWNVDLFRTMRPKLQKITYTEMKKKMTKKQSSEPSGHLLTRRDRLAPRVRCLQRNQNQRSFTDRLRDPQRLRGRASREYKKETPVQRQRVLDHLQTLSDLRQVRRELRRRVRIYASSRGLQVRLY</sequence>
<dbReference type="Gene3D" id="1.25.40.20">
    <property type="entry name" value="Ankyrin repeat-containing domain"/>
    <property type="match status" value="1"/>
</dbReference>
<evidence type="ECO:0000256" key="1">
    <source>
        <dbReference type="ARBA" id="ARBA00004141"/>
    </source>
</evidence>
<keyword evidence="5" id="KW-0863">Zinc-finger</keyword>
<dbReference type="InterPro" id="IPR018491">
    <property type="entry name" value="SLC12_C"/>
</dbReference>
<evidence type="ECO:0000259" key="8">
    <source>
        <dbReference type="PROSITE" id="PS50157"/>
    </source>
</evidence>
<reference evidence="9 10" key="1">
    <citation type="submission" date="2020-02" db="EMBL/GenBank/DDBJ databases">
        <authorList>
            <person name="Ferguson B K."/>
        </authorList>
    </citation>
    <scope>NUCLEOTIDE SEQUENCE [LARGE SCALE GENOMIC DNA]</scope>
</reference>
<keyword evidence="3 7" id="KW-1133">Transmembrane helix</keyword>
<dbReference type="GO" id="GO:0055064">
    <property type="term" value="P:chloride ion homeostasis"/>
    <property type="evidence" value="ECO:0007669"/>
    <property type="project" value="TreeGrafter"/>
</dbReference>
<feature type="domain" description="C2H2-type" evidence="8">
    <location>
        <begin position="1244"/>
        <end position="1272"/>
    </location>
</feature>
<dbReference type="GO" id="GO:1990573">
    <property type="term" value="P:potassium ion import across plasma membrane"/>
    <property type="evidence" value="ECO:0007669"/>
    <property type="project" value="TreeGrafter"/>
</dbReference>
<dbReference type="PROSITE" id="PS00028">
    <property type="entry name" value="ZINC_FINGER_C2H2_1"/>
    <property type="match status" value="1"/>
</dbReference>
<dbReference type="GO" id="GO:0008511">
    <property type="term" value="F:sodium:potassium:chloride symporter activity"/>
    <property type="evidence" value="ECO:0007669"/>
    <property type="project" value="TreeGrafter"/>
</dbReference>
<feature type="region of interest" description="Disordered" evidence="6">
    <location>
        <begin position="1295"/>
        <end position="1315"/>
    </location>
</feature>
<dbReference type="GO" id="GO:0016020">
    <property type="term" value="C:membrane"/>
    <property type="evidence" value="ECO:0007669"/>
    <property type="project" value="UniProtKB-SubCell"/>
</dbReference>
<dbReference type="Proteomes" id="UP000479190">
    <property type="component" value="Unassembled WGS sequence"/>
</dbReference>
<name>A0A6H5IEU7_9HYME</name>
<evidence type="ECO:0000256" key="6">
    <source>
        <dbReference type="SAM" id="MobiDB-lite"/>
    </source>
</evidence>
<feature type="compositionally biased region" description="Basic and acidic residues" evidence="6">
    <location>
        <begin position="1332"/>
        <end position="1356"/>
    </location>
</feature>
<dbReference type="OrthoDB" id="2020542at2759"/>
<dbReference type="PANTHER" id="PTHR11827">
    <property type="entry name" value="SOLUTE CARRIER FAMILY 12, CATION COTRANSPORTERS"/>
    <property type="match status" value="1"/>
</dbReference>
<feature type="transmembrane region" description="Helical" evidence="7">
    <location>
        <begin position="360"/>
        <end position="378"/>
    </location>
</feature>
<evidence type="ECO:0000256" key="3">
    <source>
        <dbReference type="ARBA" id="ARBA00022989"/>
    </source>
</evidence>
<feature type="transmembrane region" description="Helical" evidence="7">
    <location>
        <begin position="155"/>
        <end position="176"/>
    </location>
</feature>
<dbReference type="GO" id="GO:0055075">
    <property type="term" value="P:potassium ion homeostasis"/>
    <property type="evidence" value="ECO:0007669"/>
    <property type="project" value="TreeGrafter"/>
</dbReference>
<feature type="region of interest" description="Disordered" evidence="6">
    <location>
        <begin position="1327"/>
        <end position="1356"/>
    </location>
</feature>
<dbReference type="GO" id="GO:0006884">
    <property type="term" value="P:cell volume homeostasis"/>
    <property type="evidence" value="ECO:0007669"/>
    <property type="project" value="TreeGrafter"/>
</dbReference>
<dbReference type="EMBL" id="CADCXV010000739">
    <property type="protein sequence ID" value="CAB0034249.1"/>
    <property type="molecule type" value="Genomic_DNA"/>
</dbReference>
<evidence type="ECO:0000256" key="4">
    <source>
        <dbReference type="ARBA" id="ARBA00023136"/>
    </source>
</evidence>
<dbReference type="InterPro" id="IPR013087">
    <property type="entry name" value="Znf_C2H2_type"/>
</dbReference>
<keyword evidence="5" id="KW-0862">Zinc</keyword>